<dbReference type="NCBIfam" id="TIGR01509">
    <property type="entry name" value="HAD-SF-IA-v3"/>
    <property type="match status" value="1"/>
</dbReference>
<dbReference type="OrthoDB" id="9807742at2"/>
<dbReference type="EMBL" id="FRBW01000001">
    <property type="protein sequence ID" value="SHL45691.1"/>
    <property type="molecule type" value="Genomic_DNA"/>
</dbReference>
<dbReference type="Gene3D" id="3.40.50.1000">
    <property type="entry name" value="HAD superfamily/HAD-like"/>
    <property type="match status" value="1"/>
</dbReference>
<dbReference type="InterPro" id="IPR036412">
    <property type="entry name" value="HAD-like_sf"/>
</dbReference>
<dbReference type="GO" id="GO:0016787">
    <property type="term" value="F:hydrolase activity"/>
    <property type="evidence" value="ECO:0007669"/>
    <property type="project" value="UniProtKB-KW"/>
</dbReference>
<dbReference type="Gene3D" id="1.10.150.240">
    <property type="entry name" value="Putative phosphatase, domain 2"/>
    <property type="match status" value="1"/>
</dbReference>
<dbReference type="AlphaFoldDB" id="A0A1M7ASP8"/>
<keyword evidence="1" id="KW-0378">Hydrolase</keyword>
<protein>
    <submittedName>
        <fullName evidence="1">Putative hydrolase of the HAD superfamily</fullName>
    </submittedName>
</protein>
<dbReference type="SFLD" id="SFLDS00003">
    <property type="entry name" value="Haloacid_Dehalogenase"/>
    <property type="match status" value="1"/>
</dbReference>
<evidence type="ECO:0000313" key="1">
    <source>
        <dbReference type="EMBL" id="SHL45691.1"/>
    </source>
</evidence>
<dbReference type="InterPro" id="IPR006439">
    <property type="entry name" value="HAD-SF_hydro_IA"/>
</dbReference>
<keyword evidence="2" id="KW-1185">Reference proteome</keyword>
<organism evidence="1 2">
    <name type="scientific">Roseibium suaedae</name>
    <dbReference type="NCBI Taxonomy" id="735517"/>
    <lineage>
        <taxon>Bacteria</taxon>
        <taxon>Pseudomonadati</taxon>
        <taxon>Pseudomonadota</taxon>
        <taxon>Alphaproteobacteria</taxon>
        <taxon>Hyphomicrobiales</taxon>
        <taxon>Stappiaceae</taxon>
        <taxon>Roseibium</taxon>
    </lineage>
</organism>
<name>A0A1M7ASP8_9HYPH</name>
<dbReference type="STRING" id="735517.SAMN05444272_0629"/>
<dbReference type="RefSeq" id="WP_073008690.1">
    <property type="nucleotide sequence ID" value="NZ_FRBW01000001.1"/>
</dbReference>
<gene>
    <name evidence="1" type="ORF">SAMN05444272_0629</name>
</gene>
<dbReference type="Pfam" id="PF00702">
    <property type="entry name" value="Hydrolase"/>
    <property type="match status" value="1"/>
</dbReference>
<dbReference type="PANTHER" id="PTHR43611:SF3">
    <property type="entry name" value="FLAVIN MONONUCLEOTIDE HYDROLASE 1, CHLOROPLATIC"/>
    <property type="match status" value="1"/>
</dbReference>
<dbReference type="SFLD" id="SFLDG01129">
    <property type="entry name" value="C1.5:_HAD__Beta-PGM__Phosphata"/>
    <property type="match status" value="1"/>
</dbReference>
<sequence>MTGYTFAVFDMDEVLYDFEHPVRLQLLEELTGKPQAEIHEAVWGGPHENLAEAGQPDTADGYLAQFADLLGYPIDFDTWADIRRRMMRPRKDVLDMVRRLSKQTDVALLTNNGMLLKKALPVCAPEVIEIFAEKSHVSADFKARKPEPDVFLRICAHYGHEPRQTLFVDDRDENIIGAEAAGLTAHLYRSPAELAAFLRKCGFNPG</sequence>
<dbReference type="Proteomes" id="UP000186002">
    <property type="component" value="Unassembled WGS sequence"/>
</dbReference>
<reference evidence="1 2" key="1">
    <citation type="submission" date="2016-11" db="EMBL/GenBank/DDBJ databases">
        <authorList>
            <person name="Jaros S."/>
            <person name="Januszkiewicz K."/>
            <person name="Wedrychowicz H."/>
        </authorList>
    </citation>
    <scope>NUCLEOTIDE SEQUENCE [LARGE SCALE GENOMIC DNA]</scope>
    <source>
        <strain evidence="1 2">DSM 22153</strain>
    </source>
</reference>
<evidence type="ECO:0000313" key="2">
    <source>
        <dbReference type="Proteomes" id="UP000186002"/>
    </source>
</evidence>
<dbReference type="SUPFAM" id="SSF56784">
    <property type="entry name" value="HAD-like"/>
    <property type="match status" value="1"/>
</dbReference>
<dbReference type="PANTHER" id="PTHR43611">
    <property type="entry name" value="ALPHA-D-GLUCOSE 1-PHOSPHATE PHOSPHATASE"/>
    <property type="match status" value="1"/>
</dbReference>
<proteinExistence type="predicted"/>
<accession>A0A1M7ASP8</accession>
<dbReference type="InterPro" id="IPR023214">
    <property type="entry name" value="HAD_sf"/>
</dbReference>
<dbReference type="InterPro" id="IPR023198">
    <property type="entry name" value="PGP-like_dom2"/>
</dbReference>